<evidence type="ECO:0000313" key="3">
    <source>
        <dbReference type="EMBL" id="AWV88573.1"/>
    </source>
</evidence>
<evidence type="ECO:0000313" key="4">
    <source>
        <dbReference type="Proteomes" id="UP000249799"/>
    </source>
</evidence>
<dbReference type="EMBL" id="CP030032">
    <property type="protein sequence ID" value="AWV88573.1"/>
    <property type="molecule type" value="Genomic_DNA"/>
</dbReference>
<sequence>MPVESIYFLNPEDPFGCLSNASRHQVYIDGMSWQTAEHYFQTAKFKDAKLRYAIIRAETPDEARRIAHQHRRDQRPDWHKIKVGVMRKALSAKARQNADVRAVLLITAPARLKQHAKTGDFWGGKKNMLGKLWMQERDRLGESGEFDSLNRPLPPPWEKYPELHRASIGWRMGYGEAYMEEWDAYFYGLSPAGRSRYQQIFTPPKEWHGFYDR</sequence>
<dbReference type="KEGG" id="bsed:DN745_04165"/>
<dbReference type="InterPro" id="IPR012816">
    <property type="entry name" value="NADAR"/>
</dbReference>
<protein>
    <submittedName>
        <fullName evidence="3">Uncharacterized protein</fullName>
    </submittedName>
</protein>
<gene>
    <name evidence="3" type="ORF">DN745_04165</name>
</gene>
<dbReference type="RefSeq" id="WP_111332442.1">
    <property type="nucleotide sequence ID" value="NZ_CP030032.1"/>
</dbReference>
<dbReference type="Pfam" id="PF08719">
    <property type="entry name" value="NADAR"/>
    <property type="match status" value="1"/>
</dbReference>
<dbReference type="CDD" id="cd15457">
    <property type="entry name" value="NADAR"/>
    <property type="match status" value="1"/>
</dbReference>
<dbReference type="Gene3D" id="1.10.357.40">
    <property type="entry name" value="YbiA-like"/>
    <property type="match status" value="1"/>
</dbReference>
<comment type="catalytic activity">
    <reaction evidence="1">
        <text>5-amino-6-(5-phospho-D-ribosylamino)uracil + H2O = 5,6-diaminouracil + D-ribose 5-phosphate</text>
        <dbReference type="Rhea" id="RHEA:55020"/>
        <dbReference type="ChEBI" id="CHEBI:15377"/>
        <dbReference type="ChEBI" id="CHEBI:46252"/>
        <dbReference type="ChEBI" id="CHEBI:58453"/>
        <dbReference type="ChEBI" id="CHEBI:78346"/>
    </reaction>
</comment>
<dbReference type="InterPro" id="IPR037238">
    <property type="entry name" value="YbiA-like_sf"/>
</dbReference>
<comment type="catalytic activity">
    <reaction evidence="2">
        <text>2,5-diamino-6-hydroxy-4-(5-phosphoribosylamino)-pyrimidine + H2O = 2,5,6-triamino-4-hydroxypyrimidine + D-ribose 5-phosphate</text>
        <dbReference type="Rhea" id="RHEA:23436"/>
        <dbReference type="ChEBI" id="CHEBI:15377"/>
        <dbReference type="ChEBI" id="CHEBI:58614"/>
        <dbReference type="ChEBI" id="CHEBI:78346"/>
        <dbReference type="ChEBI" id="CHEBI:137796"/>
    </reaction>
</comment>
<dbReference type="SUPFAM" id="SSF143990">
    <property type="entry name" value="YbiA-like"/>
    <property type="match status" value="1"/>
</dbReference>
<name>A0A2Z4FI63_9DELT</name>
<evidence type="ECO:0000256" key="2">
    <source>
        <dbReference type="ARBA" id="ARBA00000751"/>
    </source>
</evidence>
<keyword evidence="4" id="KW-1185">Reference proteome</keyword>
<proteinExistence type="predicted"/>
<reference evidence="3 4" key="1">
    <citation type="submission" date="2018-06" db="EMBL/GenBank/DDBJ databases">
        <title>Lujinxingia sediminis gen. nov. sp. nov., a new facultative anaerobic member of the class Deltaproteobacteria, and proposal of Lujinxingaceae fam. nov.</title>
        <authorList>
            <person name="Guo L.-Y."/>
            <person name="Li C.-M."/>
            <person name="Wang S."/>
            <person name="Du Z.-J."/>
        </authorList>
    </citation>
    <scope>NUCLEOTIDE SEQUENCE [LARGE SCALE GENOMIC DNA]</scope>
    <source>
        <strain evidence="3 4">FA350</strain>
    </source>
</reference>
<dbReference type="AlphaFoldDB" id="A0A2Z4FI63"/>
<dbReference type="OrthoDB" id="164285at2"/>
<evidence type="ECO:0000256" key="1">
    <source>
        <dbReference type="ARBA" id="ARBA00000022"/>
    </source>
</evidence>
<organism evidence="3 4">
    <name type="scientific">Bradymonas sediminis</name>
    <dbReference type="NCBI Taxonomy" id="1548548"/>
    <lineage>
        <taxon>Bacteria</taxon>
        <taxon>Deltaproteobacteria</taxon>
        <taxon>Bradymonadales</taxon>
        <taxon>Bradymonadaceae</taxon>
        <taxon>Bradymonas</taxon>
    </lineage>
</organism>
<accession>A0A2Z4FI63</accession>
<dbReference type="Proteomes" id="UP000249799">
    <property type="component" value="Chromosome"/>
</dbReference>
<dbReference type="NCBIfam" id="TIGR02464">
    <property type="entry name" value="ribofla_fusion"/>
    <property type="match status" value="1"/>
</dbReference>